<reference evidence="7" key="2">
    <citation type="submission" date="2016-11" db="EMBL/GenBank/DDBJ databases">
        <title>Comparison of Traditional DNA-DNA Hybridization with In Silico Genomic Analysis.</title>
        <authorList>
            <person name="Nicholson A.C."/>
            <person name="Humrighouse B.W."/>
            <person name="Graziano J."/>
            <person name="Lasker B."/>
            <person name="Whitney A.M."/>
            <person name="Mcquiston J.R."/>
            <person name="Bell M."/>
        </authorList>
    </citation>
    <scope>NUCLEOTIDE SEQUENCE [LARGE SCALE GENOMIC DNA]</scope>
    <source>
        <strain evidence="7">H2381</strain>
    </source>
</reference>
<dbReference type="InterPro" id="IPR006433">
    <property type="entry name" value="Prohead_protease"/>
</dbReference>
<dbReference type="OrthoDB" id="9804926at2"/>
<dbReference type="GO" id="GO:0008233">
    <property type="term" value="F:peptidase activity"/>
    <property type="evidence" value="ECO:0007669"/>
    <property type="project" value="UniProtKB-KW"/>
</dbReference>
<dbReference type="GO" id="GO:0006508">
    <property type="term" value="P:proteolysis"/>
    <property type="evidence" value="ECO:0007669"/>
    <property type="project" value="UniProtKB-KW"/>
</dbReference>
<reference evidence="6 8" key="1">
    <citation type="submission" date="2016-11" db="EMBL/GenBank/DDBJ databases">
        <title>Comparison of Traditional DNA-DNA Hybridization with In Silico Genomic Analysis.</title>
        <authorList>
            <person name="Nicholson A.C."/>
            <person name="Sammons S."/>
            <person name="Humrighouse B.W."/>
            <person name="Graziano J."/>
            <person name="Lasker B."/>
            <person name="Whitney A.M."/>
            <person name="Mcquiston J.R."/>
        </authorList>
    </citation>
    <scope>NUCLEOTIDE SEQUENCE [LARGE SCALE GENOMIC DNA]</scope>
    <source>
        <strain evidence="5 8">H1892</strain>
        <strain evidence="6">H2381</strain>
    </source>
</reference>
<evidence type="ECO:0000313" key="5">
    <source>
        <dbReference type="EMBL" id="OWJ79767.1"/>
    </source>
</evidence>
<protein>
    <submittedName>
        <fullName evidence="6">Peptidase U35</fullName>
    </submittedName>
</protein>
<dbReference type="RefSeq" id="WP_051930121.1">
    <property type="nucleotide sequence ID" value="NZ_CALUEG010000007.1"/>
</dbReference>
<evidence type="ECO:0000256" key="1">
    <source>
        <dbReference type="ARBA" id="ARBA00022612"/>
    </source>
</evidence>
<name>A0A212AYL2_9RHOB</name>
<gene>
    <name evidence="6" type="ORF">CDV52_00735</name>
    <name evidence="5" type="ORF">CDV53_00360</name>
</gene>
<dbReference type="Proteomes" id="UP000214673">
    <property type="component" value="Unassembled WGS sequence"/>
</dbReference>
<dbReference type="SUPFAM" id="SSF50789">
    <property type="entry name" value="Herpes virus serine proteinase, assemblin"/>
    <property type="match status" value="1"/>
</dbReference>
<keyword evidence="2" id="KW-0645">Protease</keyword>
<keyword evidence="8" id="KW-1185">Reference proteome</keyword>
<evidence type="ECO:0000313" key="8">
    <source>
        <dbReference type="Proteomes" id="UP000214673"/>
    </source>
</evidence>
<dbReference type="EMBL" id="NIPV01000003">
    <property type="protein sequence ID" value="OWJ79767.1"/>
    <property type="molecule type" value="Genomic_DNA"/>
</dbReference>
<keyword evidence="3" id="KW-0378">Hydrolase</keyword>
<proteinExistence type="predicted"/>
<feature type="domain" description="Prohead serine protease" evidence="4">
    <location>
        <begin position="21"/>
        <end position="160"/>
    </location>
</feature>
<evidence type="ECO:0000313" key="6">
    <source>
        <dbReference type="EMBL" id="OWJ86516.1"/>
    </source>
</evidence>
<keyword evidence="1" id="KW-1188">Viral release from host cell</keyword>
<organism evidence="6 7">
    <name type="scientific">Haematobacter missouriensis</name>
    <dbReference type="NCBI Taxonomy" id="366616"/>
    <lineage>
        <taxon>Bacteria</taxon>
        <taxon>Pseudomonadati</taxon>
        <taxon>Pseudomonadota</taxon>
        <taxon>Alphaproteobacteria</taxon>
        <taxon>Rhodobacterales</taxon>
        <taxon>Paracoccaceae</taxon>
        <taxon>Haematobacter</taxon>
    </lineage>
</organism>
<evidence type="ECO:0000313" key="7">
    <source>
        <dbReference type="Proteomes" id="UP000196640"/>
    </source>
</evidence>
<dbReference type="STRING" id="366616.CG51_16385"/>
<evidence type="ECO:0000256" key="2">
    <source>
        <dbReference type="ARBA" id="ARBA00022670"/>
    </source>
</evidence>
<evidence type="ECO:0000259" key="4">
    <source>
        <dbReference type="Pfam" id="PF04586"/>
    </source>
</evidence>
<dbReference type="Proteomes" id="UP000196640">
    <property type="component" value="Unassembled WGS sequence"/>
</dbReference>
<dbReference type="AlphaFoldDB" id="A0A212AYL2"/>
<dbReference type="EMBL" id="NIPX01000001">
    <property type="protein sequence ID" value="OWJ86516.1"/>
    <property type="molecule type" value="Genomic_DNA"/>
</dbReference>
<dbReference type="Pfam" id="PF04586">
    <property type="entry name" value="Peptidase_S78"/>
    <property type="match status" value="1"/>
</dbReference>
<dbReference type="NCBIfam" id="TIGR01543">
    <property type="entry name" value="proheadase_HK97"/>
    <property type="match status" value="1"/>
</dbReference>
<evidence type="ECO:0000256" key="3">
    <source>
        <dbReference type="ARBA" id="ARBA00022801"/>
    </source>
</evidence>
<comment type="caution">
    <text evidence="6">The sequence shown here is derived from an EMBL/GenBank/DDBJ whole genome shotgun (WGS) entry which is preliminary data.</text>
</comment>
<dbReference type="InterPro" id="IPR054613">
    <property type="entry name" value="Peptidase_S78_dom"/>
</dbReference>
<sequence>MQAEGELERKFAVPGALTVTDGTRIEGYASVFGVRDRGGDVVMPGAYAASLARMAAAGRRVKLLWQHDAAQPIGIWDEIVEDAHGLRVKGRLLAEVGRGREAVALLEAGAIDGLSIGYRTLRSDRGPEGERRLHALDLWEVSLVTFPMLPEARVAQKAAETDMASLLARMTGEMRAARMRLASSGTTITRRDE</sequence>
<accession>A0A212AYL2</accession>